<evidence type="ECO:0000256" key="1">
    <source>
        <dbReference type="ARBA" id="ARBA00001941"/>
    </source>
</evidence>
<evidence type="ECO:0000256" key="3">
    <source>
        <dbReference type="ARBA" id="ARBA00022475"/>
    </source>
</evidence>
<comment type="subcellular location">
    <subcellularLocation>
        <location evidence="2">Cell membrane</location>
        <topology evidence="2">Lipid-anchor</topology>
        <topology evidence="2">GPI-anchor</topology>
    </subcellularLocation>
</comment>
<comment type="cofactor">
    <cofactor evidence="1">
        <name>Co(2+)</name>
        <dbReference type="ChEBI" id="CHEBI:48828"/>
    </cofactor>
</comment>
<dbReference type="InterPro" id="IPR002509">
    <property type="entry name" value="NODB_dom"/>
</dbReference>
<keyword evidence="6" id="KW-0732">Signal</keyword>
<dbReference type="Gene3D" id="3.20.20.370">
    <property type="entry name" value="Glycoside hydrolase/deacetylase"/>
    <property type="match status" value="1"/>
</dbReference>
<feature type="domain" description="NodB homology" evidence="12">
    <location>
        <begin position="1"/>
        <end position="105"/>
    </location>
</feature>
<dbReference type="SUPFAM" id="SSF88713">
    <property type="entry name" value="Glycoside hydrolase/deacetylase"/>
    <property type="match status" value="1"/>
</dbReference>
<reference evidence="13" key="1">
    <citation type="submission" date="2023-03" db="EMBL/GenBank/DDBJ databases">
        <title>Massive genome expansion in bonnet fungi (Mycena s.s.) driven by repeated elements and novel gene families across ecological guilds.</title>
        <authorList>
            <consortium name="Lawrence Berkeley National Laboratory"/>
            <person name="Harder C.B."/>
            <person name="Miyauchi S."/>
            <person name="Viragh M."/>
            <person name="Kuo A."/>
            <person name="Thoen E."/>
            <person name="Andreopoulos B."/>
            <person name="Lu D."/>
            <person name="Skrede I."/>
            <person name="Drula E."/>
            <person name="Henrissat B."/>
            <person name="Morin E."/>
            <person name="Kohler A."/>
            <person name="Barry K."/>
            <person name="LaButti K."/>
            <person name="Morin E."/>
            <person name="Salamov A."/>
            <person name="Lipzen A."/>
            <person name="Mereny Z."/>
            <person name="Hegedus B."/>
            <person name="Baldrian P."/>
            <person name="Stursova M."/>
            <person name="Weitz H."/>
            <person name="Taylor A."/>
            <person name="Grigoriev I.V."/>
            <person name="Nagy L.G."/>
            <person name="Martin F."/>
            <person name="Kauserud H."/>
        </authorList>
    </citation>
    <scope>NUCLEOTIDE SEQUENCE</scope>
    <source>
        <strain evidence="13">CBHHK067</strain>
    </source>
</reference>
<dbReference type="EMBL" id="JARKIE010000236">
    <property type="protein sequence ID" value="KAJ7662978.1"/>
    <property type="molecule type" value="Genomic_DNA"/>
</dbReference>
<evidence type="ECO:0000256" key="10">
    <source>
        <dbReference type="ARBA" id="ARBA00023288"/>
    </source>
</evidence>
<organism evidence="13 14">
    <name type="scientific">Mycena rosella</name>
    <name type="common">Pink bonnet</name>
    <name type="synonym">Agaricus rosellus</name>
    <dbReference type="NCBI Taxonomy" id="1033263"/>
    <lineage>
        <taxon>Eukaryota</taxon>
        <taxon>Fungi</taxon>
        <taxon>Dikarya</taxon>
        <taxon>Basidiomycota</taxon>
        <taxon>Agaricomycotina</taxon>
        <taxon>Agaricomycetes</taxon>
        <taxon>Agaricomycetidae</taxon>
        <taxon>Agaricales</taxon>
        <taxon>Marasmiineae</taxon>
        <taxon>Mycenaceae</taxon>
        <taxon>Mycena</taxon>
    </lineage>
</organism>
<keyword evidence="9" id="KW-0119">Carbohydrate metabolism</keyword>
<keyword evidence="8" id="KW-0472">Membrane</keyword>
<evidence type="ECO:0000256" key="9">
    <source>
        <dbReference type="ARBA" id="ARBA00023277"/>
    </source>
</evidence>
<evidence type="ECO:0000256" key="7">
    <source>
        <dbReference type="ARBA" id="ARBA00022801"/>
    </source>
</evidence>
<evidence type="ECO:0000256" key="8">
    <source>
        <dbReference type="ARBA" id="ARBA00023136"/>
    </source>
</evidence>
<dbReference type="PANTHER" id="PTHR46471:SF2">
    <property type="entry name" value="CHITIN DEACETYLASE-RELATED"/>
    <property type="match status" value="1"/>
</dbReference>
<evidence type="ECO:0000256" key="4">
    <source>
        <dbReference type="ARBA" id="ARBA00022622"/>
    </source>
</evidence>
<evidence type="ECO:0000313" key="14">
    <source>
        <dbReference type="Proteomes" id="UP001221757"/>
    </source>
</evidence>
<dbReference type="GO" id="GO:0005886">
    <property type="term" value="C:plasma membrane"/>
    <property type="evidence" value="ECO:0007669"/>
    <property type="project" value="UniProtKB-SubCell"/>
</dbReference>
<dbReference type="Proteomes" id="UP001221757">
    <property type="component" value="Unassembled WGS sequence"/>
</dbReference>
<dbReference type="GO" id="GO:0016810">
    <property type="term" value="F:hydrolase activity, acting on carbon-nitrogen (but not peptide) bonds"/>
    <property type="evidence" value="ECO:0007669"/>
    <property type="project" value="InterPro"/>
</dbReference>
<accession>A0AAD7CTQ1</accession>
<keyword evidence="11" id="KW-0961">Cell wall biogenesis/degradation</keyword>
<dbReference type="PROSITE" id="PS51677">
    <property type="entry name" value="NODB"/>
    <property type="match status" value="1"/>
</dbReference>
<proteinExistence type="predicted"/>
<keyword evidence="3" id="KW-1003">Cell membrane</keyword>
<dbReference type="InterPro" id="IPR011330">
    <property type="entry name" value="Glyco_hydro/deAcase_b/a-brl"/>
</dbReference>
<sequence>MWRVELALTRIIGVKPAFMRPPYGNYNDLVRQASHIRNQSLVIWDFDSGDSTGSTVAQSEATYNQIVSSHTSTLLALNHETYETTAHTVLPYAISKLQGAGYKLVSLATCLGLPAYVSVGKPGTPDSSWKC</sequence>
<dbReference type="GO" id="GO:0046872">
    <property type="term" value="F:metal ion binding"/>
    <property type="evidence" value="ECO:0007669"/>
    <property type="project" value="UniProtKB-KW"/>
</dbReference>
<keyword evidence="14" id="KW-1185">Reference proteome</keyword>
<keyword evidence="4" id="KW-0336">GPI-anchor</keyword>
<dbReference type="GO" id="GO:0071555">
    <property type="term" value="P:cell wall organization"/>
    <property type="evidence" value="ECO:0007669"/>
    <property type="project" value="UniProtKB-KW"/>
</dbReference>
<dbReference type="AlphaFoldDB" id="A0AAD7CTQ1"/>
<gene>
    <name evidence="13" type="ORF">B0H17DRAFT_1093143</name>
</gene>
<keyword evidence="4" id="KW-0325">Glycoprotein</keyword>
<evidence type="ECO:0000256" key="6">
    <source>
        <dbReference type="ARBA" id="ARBA00022729"/>
    </source>
</evidence>
<evidence type="ECO:0000256" key="2">
    <source>
        <dbReference type="ARBA" id="ARBA00004609"/>
    </source>
</evidence>
<name>A0AAD7CTQ1_MYCRO</name>
<dbReference type="PANTHER" id="PTHR46471">
    <property type="entry name" value="CHITIN DEACETYLASE"/>
    <property type="match status" value="1"/>
</dbReference>
<evidence type="ECO:0000256" key="11">
    <source>
        <dbReference type="ARBA" id="ARBA00023316"/>
    </source>
</evidence>
<comment type="caution">
    <text evidence="13">The sequence shown here is derived from an EMBL/GenBank/DDBJ whole genome shotgun (WGS) entry which is preliminary data.</text>
</comment>
<dbReference type="GO" id="GO:0098552">
    <property type="term" value="C:side of membrane"/>
    <property type="evidence" value="ECO:0007669"/>
    <property type="project" value="UniProtKB-KW"/>
</dbReference>
<evidence type="ECO:0000256" key="5">
    <source>
        <dbReference type="ARBA" id="ARBA00022723"/>
    </source>
</evidence>
<evidence type="ECO:0000313" key="13">
    <source>
        <dbReference type="EMBL" id="KAJ7662978.1"/>
    </source>
</evidence>
<dbReference type="GO" id="GO:0005975">
    <property type="term" value="P:carbohydrate metabolic process"/>
    <property type="evidence" value="ECO:0007669"/>
    <property type="project" value="InterPro"/>
</dbReference>
<evidence type="ECO:0000259" key="12">
    <source>
        <dbReference type="PROSITE" id="PS51677"/>
    </source>
</evidence>
<keyword evidence="10" id="KW-0449">Lipoprotein</keyword>
<keyword evidence="5" id="KW-0479">Metal-binding</keyword>
<protein>
    <recommendedName>
        <fullName evidence="12">NodB homology domain-containing protein</fullName>
    </recommendedName>
</protein>
<keyword evidence="7" id="KW-0378">Hydrolase</keyword>